<dbReference type="InterPro" id="IPR050490">
    <property type="entry name" value="Bact_solute-bd_prot1"/>
</dbReference>
<name>A0A9D2N1Q7_9FIRM</name>
<dbReference type="PANTHER" id="PTHR43649:SF12">
    <property type="entry name" value="DIACETYLCHITOBIOSE BINDING PROTEIN DASA"/>
    <property type="match status" value="1"/>
</dbReference>
<accession>A0A9D2N1Q7</accession>
<dbReference type="Gene3D" id="3.40.190.10">
    <property type="entry name" value="Periplasmic binding protein-like II"/>
    <property type="match status" value="1"/>
</dbReference>
<organism evidence="1 2">
    <name type="scientific">Candidatus Enterocloster excrementipullorum</name>
    <dbReference type="NCBI Taxonomy" id="2838559"/>
    <lineage>
        <taxon>Bacteria</taxon>
        <taxon>Bacillati</taxon>
        <taxon>Bacillota</taxon>
        <taxon>Clostridia</taxon>
        <taxon>Lachnospirales</taxon>
        <taxon>Lachnospiraceae</taxon>
        <taxon>Enterocloster</taxon>
    </lineage>
</organism>
<evidence type="ECO:0000313" key="1">
    <source>
        <dbReference type="EMBL" id="HJC06496.1"/>
    </source>
</evidence>
<feature type="non-terminal residue" evidence="1">
    <location>
        <position position="1"/>
    </location>
</feature>
<protein>
    <submittedName>
        <fullName evidence="1">Extracellular solute-binding protein</fullName>
    </submittedName>
</protein>
<dbReference type="Proteomes" id="UP000823910">
    <property type="component" value="Unassembled WGS sequence"/>
</dbReference>
<evidence type="ECO:0000313" key="2">
    <source>
        <dbReference type="Proteomes" id="UP000823910"/>
    </source>
</evidence>
<reference evidence="1" key="1">
    <citation type="journal article" date="2021" name="PeerJ">
        <title>Extensive microbial diversity within the chicken gut microbiome revealed by metagenomics and culture.</title>
        <authorList>
            <person name="Gilroy R."/>
            <person name="Ravi A."/>
            <person name="Getino M."/>
            <person name="Pursley I."/>
            <person name="Horton D.L."/>
            <person name="Alikhan N.F."/>
            <person name="Baker D."/>
            <person name="Gharbi K."/>
            <person name="Hall N."/>
            <person name="Watson M."/>
            <person name="Adriaenssens E.M."/>
            <person name="Foster-Nyarko E."/>
            <person name="Jarju S."/>
            <person name="Secka A."/>
            <person name="Antonio M."/>
            <person name="Oren A."/>
            <person name="Chaudhuri R.R."/>
            <person name="La Ragione R."/>
            <person name="Hildebrand F."/>
            <person name="Pallen M.J."/>
        </authorList>
    </citation>
    <scope>NUCLEOTIDE SEQUENCE</scope>
    <source>
        <strain evidence="1">CHK180-15479</strain>
    </source>
</reference>
<proteinExistence type="predicted"/>
<dbReference type="SUPFAM" id="SSF53850">
    <property type="entry name" value="Periplasmic binding protein-like II"/>
    <property type="match status" value="1"/>
</dbReference>
<dbReference type="Pfam" id="PF01547">
    <property type="entry name" value="SBP_bac_1"/>
    <property type="match status" value="1"/>
</dbReference>
<dbReference type="AlphaFoldDB" id="A0A9D2N1Q7"/>
<dbReference type="EMBL" id="DWWT01000050">
    <property type="protein sequence ID" value="HJC06496.1"/>
    <property type="molecule type" value="Genomic_DNA"/>
</dbReference>
<dbReference type="PANTHER" id="PTHR43649">
    <property type="entry name" value="ARABINOSE-BINDING PROTEIN-RELATED"/>
    <property type="match status" value="1"/>
</dbReference>
<sequence length="329" mass="37933">YLALDDYFAEEGVVPEEAYSIIQKVDDKIYGIPGDLKSWFVLINKDMLDAAGLEVPSLDWTWDDYREYAKAMTTGEGASKIYGSYFHSWDHYDYMGMWSTYPDNPMFKEDMSGVNFDDPDFKDWLQFRYDLEQVDQSSVSYGDVKSLNMNYRDKFFKGEIAMLPIGNFIVPELDDQDKYPHEFTTTFAPIPAWKDAEPGTTYTESHFYSVSKNSKHPKEAYDFIRFYTTEGMRIRGISVSAEAGIDKMEFMNMQIEDPTYIDVETLENVMNNPAWKDLVYTNVPSYNKEMSQLMLDECSKFLLGTDTIDNAISSLITNGTQLMKDKGGQ</sequence>
<reference evidence="1" key="2">
    <citation type="submission" date="2021-04" db="EMBL/GenBank/DDBJ databases">
        <authorList>
            <person name="Gilroy R."/>
        </authorList>
    </citation>
    <scope>NUCLEOTIDE SEQUENCE</scope>
    <source>
        <strain evidence="1">CHK180-15479</strain>
    </source>
</reference>
<gene>
    <name evidence="1" type="ORF">H9704_10145</name>
</gene>
<comment type="caution">
    <text evidence="1">The sequence shown here is derived from an EMBL/GenBank/DDBJ whole genome shotgun (WGS) entry which is preliminary data.</text>
</comment>
<dbReference type="InterPro" id="IPR006059">
    <property type="entry name" value="SBP"/>
</dbReference>